<proteinExistence type="inferred from homology"/>
<sequence length="153" mass="17428">MNRVEISVDESLGTISWLAKLESFALGVLEALQKKDWDISILLCDNATIQNLNAEYRNKDEPTDVLSFELGETIPEADGKPRFLAGDIVISLQTLYENADYFKVSPDEELRRLVIHGILHLSGMDHHTNDATEPMLQLQERILEQKKEEHILL</sequence>
<evidence type="ECO:0000256" key="6">
    <source>
        <dbReference type="ARBA" id="ARBA00022833"/>
    </source>
</evidence>
<dbReference type="HAMAP" id="MF_00009">
    <property type="entry name" value="Endoribonucl_YbeY"/>
    <property type="match status" value="1"/>
</dbReference>
<comment type="cofactor">
    <cofactor evidence="7">
        <name>Zn(2+)</name>
        <dbReference type="ChEBI" id="CHEBI:29105"/>
    </cofactor>
    <text evidence="7">Binds 1 zinc ion.</text>
</comment>
<organism evidence="8">
    <name type="scientific">Gracilinema caldarium</name>
    <dbReference type="NCBI Taxonomy" id="215591"/>
    <lineage>
        <taxon>Bacteria</taxon>
        <taxon>Pseudomonadati</taxon>
        <taxon>Spirochaetota</taxon>
        <taxon>Spirochaetia</taxon>
        <taxon>Spirochaetales</taxon>
        <taxon>Breznakiellaceae</taxon>
        <taxon>Gracilinema</taxon>
    </lineage>
</organism>
<reference evidence="8" key="1">
    <citation type="journal article" date="2020" name="mSystems">
        <title>Genome- and Community-Level Interaction Insights into Carbon Utilization and Element Cycling Functions of Hydrothermarchaeota in Hydrothermal Sediment.</title>
        <authorList>
            <person name="Zhou Z."/>
            <person name="Liu Y."/>
            <person name="Xu W."/>
            <person name="Pan J."/>
            <person name="Luo Z.H."/>
            <person name="Li M."/>
        </authorList>
    </citation>
    <scope>NUCLEOTIDE SEQUENCE [LARGE SCALE GENOMIC DNA]</scope>
    <source>
        <strain evidence="8">SpSt-503</strain>
    </source>
</reference>
<dbReference type="InterPro" id="IPR002036">
    <property type="entry name" value="YbeY"/>
</dbReference>
<dbReference type="NCBIfam" id="TIGR00043">
    <property type="entry name" value="rRNA maturation RNase YbeY"/>
    <property type="match status" value="1"/>
</dbReference>
<keyword evidence="4 7" id="KW-0255">Endonuclease</keyword>
<keyword evidence="7" id="KW-0690">Ribosome biogenesis</keyword>
<dbReference type="AlphaFoldDB" id="A0A7C3I8L4"/>
<keyword evidence="3 7" id="KW-0479">Metal-binding</keyword>
<protein>
    <recommendedName>
        <fullName evidence="7">Endoribonuclease YbeY</fullName>
        <ecNumber evidence="7">3.1.-.-</ecNumber>
    </recommendedName>
</protein>
<evidence type="ECO:0000256" key="7">
    <source>
        <dbReference type="HAMAP-Rule" id="MF_00009"/>
    </source>
</evidence>
<dbReference type="Pfam" id="PF02130">
    <property type="entry name" value="YbeY"/>
    <property type="match status" value="1"/>
</dbReference>
<dbReference type="GO" id="GO:0004222">
    <property type="term" value="F:metalloendopeptidase activity"/>
    <property type="evidence" value="ECO:0007669"/>
    <property type="project" value="InterPro"/>
</dbReference>
<evidence type="ECO:0000313" key="8">
    <source>
        <dbReference type="EMBL" id="HFH30542.1"/>
    </source>
</evidence>
<gene>
    <name evidence="7 8" type="primary">ybeY</name>
    <name evidence="8" type="ORF">ENS59_13720</name>
</gene>
<keyword evidence="2 7" id="KW-0540">Nuclease</keyword>
<dbReference type="PANTHER" id="PTHR46986:SF1">
    <property type="entry name" value="ENDORIBONUCLEASE YBEY, CHLOROPLASTIC"/>
    <property type="match status" value="1"/>
</dbReference>
<dbReference type="EC" id="3.1.-.-" evidence="7"/>
<dbReference type="Gene3D" id="3.40.390.30">
    <property type="entry name" value="Metalloproteases ('zincins'), catalytic domain"/>
    <property type="match status" value="1"/>
</dbReference>
<dbReference type="PROSITE" id="PS01306">
    <property type="entry name" value="UPF0054"/>
    <property type="match status" value="1"/>
</dbReference>
<dbReference type="GO" id="GO:0006364">
    <property type="term" value="P:rRNA processing"/>
    <property type="evidence" value="ECO:0007669"/>
    <property type="project" value="UniProtKB-UniRule"/>
</dbReference>
<keyword evidence="7" id="KW-0963">Cytoplasm</keyword>
<accession>A0A7C3I8L4</accession>
<keyword evidence="5 7" id="KW-0378">Hydrolase</keyword>
<comment type="function">
    <text evidence="7">Single strand-specific metallo-endoribonuclease involved in late-stage 70S ribosome quality control and in maturation of the 3' terminus of the 16S rRNA.</text>
</comment>
<name>A0A7C3I8L4_9SPIR</name>
<feature type="binding site" evidence="7">
    <location>
        <position position="116"/>
    </location>
    <ligand>
        <name>Zn(2+)</name>
        <dbReference type="ChEBI" id="CHEBI:29105"/>
        <note>catalytic</note>
    </ligand>
</feature>
<feature type="binding site" evidence="7">
    <location>
        <position position="120"/>
    </location>
    <ligand>
        <name>Zn(2+)</name>
        <dbReference type="ChEBI" id="CHEBI:29105"/>
        <note>catalytic</note>
    </ligand>
</feature>
<keyword evidence="7" id="KW-0698">rRNA processing</keyword>
<evidence type="ECO:0000256" key="4">
    <source>
        <dbReference type="ARBA" id="ARBA00022759"/>
    </source>
</evidence>
<dbReference type="EMBL" id="DSVL01000421">
    <property type="protein sequence ID" value="HFH30542.1"/>
    <property type="molecule type" value="Genomic_DNA"/>
</dbReference>
<evidence type="ECO:0000256" key="1">
    <source>
        <dbReference type="ARBA" id="ARBA00010875"/>
    </source>
</evidence>
<evidence type="ECO:0000256" key="2">
    <source>
        <dbReference type="ARBA" id="ARBA00022722"/>
    </source>
</evidence>
<evidence type="ECO:0000256" key="5">
    <source>
        <dbReference type="ARBA" id="ARBA00022801"/>
    </source>
</evidence>
<dbReference type="GO" id="GO:0008270">
    <property type="term" value="F:zinc ion binding"/>
    <property type="evidence" value="ECO:0007669"/>
    <property type="project" value="UniProtKB-UniRule"/>
</dbReference>
<dbReference type="PANTHER" id="PTHR46986">
    <property type="entry name" value="ENDORIBONUCLEASE YBEY, CHLOROPLASTIC"/>
    <property type="match status" value="1"/>
</dbReference>
<dbReference type="InterPro" id="IPR020549">
    <property type="entry name" value="YbeY_CS"/>
</dbReference>
<comment type="similarity">
    <text evidence="1 7">Belongs to the endoribonuclease YbeY family.</text>
</comment>
<comment type="subcellular location">
    <subcellularLocation>
        <location evidence="7">Cytoplasm</location>
    </subcellularLocation>
</comment>
<keyword evidence="6 7" id="KW-0862">Zinc</keyword>
<evidence type="ECO:0000256" key="3">
    <source>
        <dbReference type="ARBA" id="ARBA00022723"/>
    </source>
</evidence>
<dbReference type="SUPFAM" id="SSF55486">
    <property type="entry name" value="Metalloproteases ('zincins'), catalytic domain"/>
    <property type="match status" value="1"/>
</dbReference>
<comment type="caution">
    <text evidence="8">The sequence shown here is derived from an EMBL/GenBank/DDBJ whole genome shotgun (WGS) entry which is preliminary data.</text>
</comment>
<dbReference type="InterPro" id="IPR023091">
    <property type="entry name" value="MetalPrtase_cat_dom_sf_prd"/>
</dbReference>
<dbReference type="GO" id="GO:0005737">
    <property type="term" value="C:cytoplasm"/>
    <property type="evidence" value="ECO:0007669"/>
    <property type="project" value="UniProtKB-SubCell"/>
</dbReference>
<feature type="binding site" evidence="7">
    <location>
        <position position="126"/>
    </location>
    <ligand>
        <name>Zn(2+)</name>
        <dbReference type="ChEBI" id="CHEBI:29105"/>
        <note>catalytic</note>
    </ligand>
</feature>
<dbReference type="GO" id="GO:0004521">
    <property type="term" value="F:RNA endonuclease activity"/>
    <property type="evidence" value="ECO:0007669"/>
    <property type="project" value="UniProtKB-UniRule"/>
</dbReference>